<evidence type="ECO:0000256" key="6">
    <source>
        <dbReference type="ARBA" id="ARBA00023136"/>
    </source>
</evidence>
<keyword evidence="11" id="KW-1185">Reference proteome</keyword>
<protein>
    <submittedName>
        <fullName evidence="10">NHLP bacteriocin export ABC transporter permease/ATPase subunit</fullName>
    </submittedName>
</protein>
<evidence type="ECO:0000313" key="10">
    <source>
        <dbReference type="EMBL" id="MFC4589586.1"/>
    </source>
</evidence>
<evidence type="ECO:0000256" key="1">
    <source>
        <dbReference type="ARBA" id="ARBA00004651"/>
    </source>
</evidence>
<evidence type="ECO:0000313" key="11">
    <source>
        <dbReference type="Proteomes" id="UP001595891"/>
    </source>
</evidence>
<dbReference type="InterPro" id="IPR027417">
    <property type="entry name" value="P-loop_NTPase"/>
</dbReference>
<dbReference type="PROSITE" id="PS50893">
    <property type="entry name" value="ABC_TRANSPORTER_2"/>
    <property type="match status" value="1"/>
</dbReference>
<accession>A0ABV9EIZ6</accession>
<keyword evidence="6 7" id="KW-0472">Membrane</keyword>
<feature type="transmembrane region" description="Helical" evidence="7">
    <location>
        <begin position="540"/>
        <end position="561"/>
    </location>
</feature>
<keyword evidence="3" id="KW-0547">Nucleotide-binding</keyword>
<feature type="transmembrane region" description="Helical" evidence="7">
    <location>
        <begin position="426"/>
        <end position="446"/>
    </location>
</feature>
<dbReference type="CDD" id="cd07346">
    <property type="entry name" value="ABC_6TM_exporters"/>
    <property type="match status" value="1"/>
</dbReference>
<dbReference type="InterPro" id="IPR003593">
    <property type="entry name" value="AAA+_ATPase"/>
</dbReference>
<evidence type="ECO:0000256" key="3">
    <source>
        <dbReference type="ARBA" id="ARBA00022741"/>
    </source>
</evidence>
<comment type="subcellular location">
    <subcellularLocation>
        <location evidence="1">Cell membrane</location>
        <topology evidence="1">Multi-pass membrane protein</topology>
    </subcellularLocation>
</comment>
<feature type="transmembrane region" description="Helical" evidence="7">
    <location>
        <begin position="567"/>
        <end position="586"/>
    </location>
</feature>
<evidence type="ECO:0000256" key="4">
    <source>
        <dbReference type="ARBA" id="ARBA00022840"/>
    </source>
</evidence>
<dbReference type="SUPFAM" id="SSF90123">
    <property type="entry name" value="ABC transporter transmembrane region"/>
    <property type="match status" value="1"/>
</dbReference>
<dbReference type="PANTHER" id="PTHR24221:SF654">
    <property type="entry name" value="ATP-BINDING CASSETTE SUB-FAMILY B MEMBER 6"/>
    <property type="match status" value="1"/>
</dbReference>
<feature type="transmembrane region" description="Helical" evidence="7">
    <location>
        <begin position="654"/>
        <end position="672"/>
    </location>
</feature>
<dbReference type="Pfam" id="PF00664">
    <property type="entry name" value="ABC_membrane"/>
    <property type="match status" value="1"/>
</dbReference>
<dbReference type="PANTHER" id="PTHR24221">
    <property type="entry name" value="ATP-BINDING CASSETTE SUB-FAMILY B"/>
    <property type="match status" value="1"/>
</dbReference>
<feature type="transmembrane region" description="Helical" evidence="7">
    <location>
        <begin position="678"/>
        <end position="698"/>
    </location>
</feature>
<dbReference type="InterPro" id="IPR011527">
    <property type="entry name" value="ABC1_TM_dom"/>
</dbReference>
<dbReference type="InterPro" id="IPR036640">
    <property type="entry name" value="ABC1_TM_sf"/>
</dbReference>
<evidence type="ECO:0000259" key="9">
    <source>
        <dbReference type="PROSITE" id="PS50929"/>
    </source>
</evidence>
<keyword evidence="2 7" id="KW-0812">Transmembrane</keyword>
<evidence type="ECO:0000259" key="8">
    <source>
        <dbReference type="PROSITE" id="PS50893"/>
    </source>
</evidence>
<evidence type="ECO:0000256" key="7">
    <source>
        <dbReference type="SAM" id="Phobius"/>
    </source>
</evidence>
<dbReference type="Pfam" id="PF00005">
    <property type="entry name" value="ABC_tran"/>
    <property type="match status" value="1"/>
</dbReference>
<dbReference type="SUPFAM" id="SSF52540">
    <property type="entry name" value="P-loop containing nucleoside triphosphate hydrolases"/>
    <property type="match status" value="1"/>
</dbReference>
<feature type="domain" description="ABC transmembrane type-1" evidence="9">
    <location>
        <begin position="427"/>
        <end position="707"/>
    </location>
</feature>
<dbReference type="InterPro" id="IPR039421">
    <property type="entry name" value="Type_1_exporter"/>
</dbReference>
<evidence type="ECO:0000256" key="5">
    <source>
        <dbReference type="ARBA" id="ARBA00022989"/>
    </source>
</evidence>
<dbReference type="PROSITE" id="PS50929">
    <property type="entry name" value="ABC_TM1F"/>
    <property type="match status" value="1"/>
</dbReference>
<dbReference type="EMBL" id="JBHSFN010000017">
    <property type="protein sequence ID" value="MFC4589586.1"/>
    <property type="molecule type" value="Genomic_DNA"/>
</dbReference>
<feature type="domain" description="ABC transporter" evidence="8">
    <location>
        <begin position="739"/>
        <end position="971"/>
    </location>
</feature>
<proteinExistence type="predicted"/>
<dbReference type="InterPro" id="IPR017871">
    <property type="entry name" value="ABC_transporter-like_CS"/>
</dbReference>
<sequence length="974" mass="104503">MTGFVPFFAEAATPVDYSADRMHVLSDLREVLLVEEGAVDLFAVRLEDGLPVGRWNYLCRVRQGALLLGSPKGPRHSIVGRPIPGTRVSRMPLGRLRALSATGRSGTMATGEYGVAVQQFVRGLEAGIVSLAQAMRNGLPPREFVPLSTGRSTELADGEAARSVDGICWLTVEDGAIEMPEGVAGRLTAGAEVCVTERDWVVATGQTRLAAKTTWELLADETIWARWVEYATRFLYTVDRRVERHGLREVEMLTRRGEREAGAMRTARQGFDTLVRDTEARVRLADVTTDSPALAAARLVASHGGFRVTAPPPGGTHGRHVDPLQAIALVSGVRTRTVRLDEGWWKKDLGPMVGFRAADDVPVALLPIGTHYVVAQPGQTRVTPVTAAVAATLSNRAEVLYQPLPREVRTVAGLLRFGLARNRRDFWVLASLGTLVAIIGLLVPAMTGMVLGTFVARAQHDLIVEGALLVIGGALVAGALSIVQNVAALRIEGRSSSRLQAGAWTRLLSLPATFFARYSTGELGTTVLGVSAAQEMLSGVMTTATLGLFAGLANLVLVYFYDSRLALIATLLVLVSVFVCGLAGYFEVRLQRRLYEQEQKLSSRVFQLLTAVPKLRVAAAEDQAFSVWTRDFLQTRSTSASARRLQNLVTTFNAGYPLVCSVLIFAIAGGPLRGQLPIAAFLAFFAAFNLLIASVLQFTGSAITAMSIVPMLEKLAPILSAEPEEQTGKADPGDLSGRIAISRVSFRYGDDGPLVLSDIDLSVDPGEFVAIVGPTGSGKSTILRLLLGFEEPVAGTVLYDGQDLTELDIGAVRRQCGVVLQNGALLAGDIRQNIIGSTNHSVDDAWEAASMAGMAEDISAMPMGMNTVLSEGVNTLSGGQRQRIMIARALVSRPRIVFFDEATSALDNPTQNAVAESTRQLNATRIVIAHRLSTIRAADKIVVMDGGRIVQQGQYDELVSDTGGLFARLASRQM</sequence>
<dbReference type="InterPro" id="IPR003439">
    <property type="entry name" value="ABC_transporter-like_ATP-bd"/>
</dbReference>
<dbReference type="InterPro" id="IPR022515">
    <property type="entry name" value="NHPM_micro_ABC2"/>
</dbReference>
<dbReference type="RefSeq" id="WP_262844366.1">
    <property type="nucleotide sequence ID" value="NZ_JANZYP010000028.1"/>
</dbReference>
<keyword evidence="5 7" id="KW-1133">Transmembrane helix</keyword>
<dbReference type="SMART" id="SM00382">
    <property type="entry name" value="AAA"/>
    <property type="match status" value="1"/>
</dbReference>
<dbReference type="PROSITE" id="PS00211">
    <property type="entry name" value="ABC_TRANSPORTER_1"/>
    <property type="match status" value="1"/>
</dbReference>
<dbReference type="NCBIfam" id="TIGR03797">
    <property type="entry name" value="NHLM_micro_ABC2"/>
    <property type="match status" value="1"/>
</dbReference>
<feature type="transmembrane region" description="Helical" evidence="7">
    <location>
        <begin position="466"/>
        <end position="489"/>
    </location>
</feature>
<dbReference type="Proteomes" id="UP001595891">
    <property type="component" value="Unassembled WGS sequence"/>
</dbReference>
<comment type="caution">
    <text evidence="10">The sequence shown here is derived from an EMBL/GenBank/DDBJ whole genome shotgun (WGS) entry which is preliminary data.</text>
</comment>
<name>A0ABV9EIZ6_9ACTN</name>
<evidence type="ECO:0000256" key="2">
    <source>
        <dbReference type="ARBA" id="ARBA00022692"/>
    </source>
</evidence>
<dbReference type="Gene3D" id="1.20.1560.10">
    <property type="entry name" value="ABC transporter type 1, transmembrane domain"/>
    <property type="match status" value="1"/>
</dbReference>
<keyword evidence="4" id="KW-0067">ATP-binding</keyword>
<reference evidence="11" key="1">
    <citation type="journal article" date="2019" name="Int. J. Syst. Evol. Microbiol.">
        <title>The Global Catalogue of Microorganisms (GCM) 10K type strain sequencing project: providing services to taxonomists for standard genome sequencing and annotation.</title>
        <authorList>
            <consortium name="The Broad Institute Genomics Platform"/>
            <consortium name="The Broad Institute Genome Sequencing Center for Infectious Disease"/>
            <person name="Wu L."/>
            <person name="Ma J."/>
        </authorList>
    </citation>
    <scope>NUCLEOTIDE SEQUENCE [LARGE SCALE GENOMIC DNA]</scope>
    <source>
        <strain evidence="11">CCUG 49560</strain>
    </source>
</reference>
<gene>
    <name evidence="10" type="ORF">ACFO8L_26100</name>
</gene>
<dbReference type="Gene3D" id="3.40.50.300">
    <property type="entry name" value="P-loop containing nucleotide triphosphate hydrolases"/>
    <property type="match status" value="1"/>
</dbReference>
<organism evidence="10 11">
    <name type="scientific">Sphaerisporangium corydalis</name>
    <dbReference type="NCBI Taxonomy" id="1441875"/>
    <lineage>
        <taxon>Bacteria</taxon>
        <taxon>Bacillati</taxon>
        <taxon>Actinomycetota</taxon>
        <taxon>Actinomycetes</taxon>
        <taxon>Streptosporangiales</taxon>
        <taxon>Streptosporangiaceae</taxon>
        <taxon>Sphaerisporangium</taxon>
    </lineage>
</organism>